<gene>
    <name evidence="1" type="primary">LOC114345435</name>
</gene>
<dbReference type="AlphaFoldDB" id="A0A6P7H7Y6"/>
<protein>
    <submittedName>
        <fullName evidence="1">Uncharacterized protein LOC114345435</fullName>
    </submittedName>
</protein>
<dbReference type="InParanoid" id="A0A6P7H7Y6"/>
<name>A0A6P7H7Y6_DIAVI</name>
<dbReference type="RefSeq" id="XP_028152055.1">
    <property type="nucleotide sequence ID" value="XM_028296254.1"/>
</dbReference>
<evidence type="ECO:0000313" key="1">
    <source>
        <dbReference type="RefSeq" id="XP_028152055.1"/>
    </source>
</evidence>
<proteinExistence type="predicted"/>
<reference evidence="1" key="1">
    <citation type="submission" date="2025-08" db="UniProtKB">
        <authorList>
            <consortium name="RefSeq"/>
        </authorList>
    </citation>
    <scope>IDENTIFICATION</scope>
    <source>
        <tissue evidence="1">Whole insect</tissue>
    </source>
</reference>
<sequence length="147" mass="16772">MQNGKQKKDLYVTIVLSESTASLLKLSLPHLNLTDPQNSRIFLISPSHYRCSKSLVDLKEENTPTTSQGVKSEILFKYQSLQEEKESRHITQDIFLYMSSDVGLFSKSNCSSKSVVYGKNIQIYILILSTLQPIYLQPRGKDKKDVR</sequence>
<accession>A0A6P7H7Y6</accession>
<organism evidence="1">
    <name type="scientific">Diabrotica virgifera virgifera</name>
    <name type="common">western corn rootworm</name>
    <dbReference type="NCBI Taxonomy" id="50390"/>
    <lineage>
        <taxon>Eukaryota</taxon>
        <taxon>Metazoa</taxon>
        <taxon>Ecdysozoa</taxon>
        <taxon>Arthropoda</taxon>
        <taxon>Hexapoda</taxon>
        <taxon>Insecta</taxon>
        <taxon>Pterygota</taxon>
        <taxon>Neoptera</taxon>
        <taxon>Endopterygota</taxon>
        <taxon>Coleoptera</taxon>
        <taxon>Polyphaga</taxon>
        <taxon>Cucujiformia</taxon>
        <taxon>Chrysomeloidea</taxon>
        <taxon>Chrysomelidae</taxon>
        <taxon>Galerucinae</taxon>
        <taxon>Diabroticina</taxon>
        <taxon>Diabroticites</taxon>
        <taxon>Diabrotica</taxon>
    </lineage>
</organism>